<sequence>METNQYEELSEVLELTENQKLRLYIYQERQNKNIKQDNKDATQSTEEKREKRQKILDIEDDVTRQNAIAKNIELFN</sequence>
<organism evidence="2">
    <name type="scientific">Staphylococcus aureus</name>
    <dbReference type="NCBI Taxonomy" id="1280"/>
    <lineage>
        <taxon>Bacteria</taxon>
        <taxon>Bacillati</taxon>
        <taxon>Bacillota</taxon>
        <taxon>Bacilli</taxon>
        <taxon>Bacillales</taxon>
        <taxon>Staphylococcaceae</taxon>
        <taxon>Staphylococcus</taxon>
    </lineage>
</organism>
<protein>
    <submittedName>
        <fullName evidence="2">Uncharacterized protein</fullName>
    </submittedName>
</protein>
<reference evidence="2" key="1">
    <citation type="submission" date="2020-02" db="EMBL/GenBank/DDBJ databases">
        <title>Novel Insights Into The Classification of Staphylococcal Beta-Lactamases In Relation To The Cefazolin Inoculum Effect.</title>
        <authorList>
            <person name="Carvajal L.P."/>
            <person name="Rincon S."/>
            <person name="Echeverri A."/>
            <person name="Porras J."/>
            <person name="Rios R."/>
            <person name="Ordonez K."/>
            <person name="Seas C."/>
            <person name="Gomez-Villegas S."/>
            <person name="Diaz L."/>
            <person name="Arias C.A."/>
            <person name="Reyes J."/>
        </authorList>
    </citation>
    <scope>NUCLEOTIDE SEQUENCE</scope>
    <source>
        <strain evidence="2">UG1090</strain>
    </source>
</reference>
<feature type="region of interest" description="Disordered" evidence="1">
    <location>
        <begin position="32"/>
        <end position="52"/>
    </location>
</feature>
<gene>
    <name evidence="2" type="ORF">G0Y27_11915</name>
</gene>
<evidence type="ECO:0000313" key="2">
    <source>
        <dbReference type="EMBL" id="NGJ33773.1"/>
    </source>
</evidence>
<name>A0A6G4Q5G1_STAAU</name>
<proteinExistence type="predicted"/>
<accession>A0A6G4Q5G1</accession>
<dbReference type="AlphaFoldDB" id="A0A6G4Q5G1"/>
<comment type="caution">
    <text evidence="2">The sequence shown here is derived from an EMBL/GenBank/DDBJ whole genome shotgun (WGS) entry which is preliminary data.</text>
</comment>
<dbReference type="EMBL" id="JAAJID010000049">
    <property type="protein sequence ID" value="NGJ33773.1"/>
    <property type="molecule type" value="Genomic_DNA"/>
</dbReference>
<evidence type="ECO:0000256" key="1">
    <source>
        <dbReference type="SAM" id="MobiDB-lite"/>
    </source>
</evidence>